<dbReference type="Proteomes" id="UP000292120">
    <property type="component" value="Unassembled WGS sequence"/>
</dbReference>
<gene>
    <name evidence="2" type="ORF">EYS42_14715</name>
    <name evidence="1" type="ORF">EYS42_16900</name>
</gene>
<dbReference type="AlphaFoldDB" id="A0A4Q9GY84"/>
<evidence type="ECO:0000313" key="1">
    <source>
        <dbReference type="EMBL" id="TBO27288.1"/>
    </source>
</evidence>
<sequence>ADAQPRFDTISKVCAALGVKLVAQPIHA</sequence>
<dbReference type="EMBL" id="SIXI01000006">
    <property type="protein sequence ID" value="TBO28869.1"/>
    <property type="molecule type" value="Genomic_DNA"/>
</dbReference>
<evidence type="ECO:0000313" key="2">
    <source>
        <dbReference type="EMBL" id="TBO28869.1"/>
    </source>
</evidence>
<feature type="non-terminal residue" evidence="2">
    <location>
        <position position="1"/>
    </location>
</feature>
<dbReference type="EMBL" id="SIXI01000034">
    <property type="protein sequence ID" value="TBO27288.1"/>
    <property type="molecule type" value="Genomic_DNA"/>
</dbReference>
<evidence type="ECO:0000313" key="3">
    <source>
        <dbReference type="Proteomes" id="UP000292120"/>
    </source>
</evidence>
<proteinExistence type="predicted"/>
<name>A0A4Q9GY84_9BURK</name>
<comment type="caution">
    <text evidence="2">The sequence shown here is derived from an EMBL/GenBank/DDBJ whole genome shotgun (WGS) entry which is preliminary data.</text>
</comment>
<protein>
    <submittedName>
        <fullName evidence="2">Transcriptional regulator</fullName>
    </submittedName>
</protein>
<keyword evidence="3" id="KW-1185">Reference proteome</keyword>
<organism evidence="2 3">
    <name type="scientific">Aquabacterium lacunae</name>
    <dbReference type="NCBI Taxonomy" id="2528630"/>
    <lineage>
        <taxon>Bacteria</taxon>
        <taxon>Pseudomonadati</taxon>
        <taxon>Pseudomonadota</taxon>
        <taxon>Betaproteobacteria</taxon>
        <taxon>Burkholderiales</taxon>
        <taxon>Aquabacterium</taxon>
    </lineage>
</organism>
<reference evidence="2 3" key="1">
    <citation type="submission" date="2019-02" db="EMBL/GenBank/DDBJ databases">
        <title>Aquabacterium sp. strain KMB7.</title>
        <authorList>
            <person name="Chen W.-M."/>
        </authorList>
    </citation>
    <scope>NUCLEOTIDE SEQUENCE [LARGE SCALE GENOMIC DNA]</scope>
    <source>
        <strain evidence="2 3">KMB7</strain>
    </source>
</reference>
<accession>A0A4Q9GY84</accession>